<dbReference type="InterPro" id="IPR029063">
    <property type="entry name" value="SAM-dependent_MTases_sf"/>
</dbReference>
<dbReference type="GO" id="GO:0003723">
    <property type="term" value="F:RNA binding"/>
    <property type="evidence" value="ECO:0007669"/>
    <property type="project" value="UniProtKB-KW"/>
</dbReference>
<dbReference type="InterPro" id="IPR002478">
    <property type="entry name" value="PUA"/>
</dbReference>
<keyword evidence="11" id="KW-1185">Reference proteome</keyword>
<evidence type="ECO:0000256" key="6">
    <source>
        <dbReference type="ARBA" id="ARBA00022691"/>
    </source>
</evidence>
<dbReference type="InterPro" id="IPR041532">
    <property type="entry name" value="RlmI-like_PUA"/>
</dbReference>
<evidence type="ECO:0000256" key="3">
    <source>
        <dbReference type="ARBA" id="ARBA00022552"/>
    </source>
</evidence>
<keyword evidence="6" id="KW-0949">S-adenosyl-L-methionine</keyword>
<evidence type="ECO:0000256" key="5">
    <source>
        <dbReference type="ARBA" id="ARBA00022679"/>
    </source>
</evidence>
<dbReference type="GO" id="GO:0008168">
    <property type="term" value="F:methyltransferase activity"/>
    <property type="evidence" value="ECO:0007669"/>
    <property type="project" value="UniProtKB-KW"/>
</dbReference>
<dbReference type="SUPFAM" id="SSF53335">
    <property type="entry name" value="S-adenosyl-L-methionine-dependent methyltransferases"/>
    <property type="match status" value="1"/>
</dbReference>
<comment type="similarity">
    <text evidence="8">Belongs to the methyltransferase superfamily. RlmI family.</text>
</comment>
<keyword evidence="3" id="KW-0698">rRNA processing</keyword>
<gene>
    <name evidence="10" type="ORF">CWE08_04655</name>
</gene>
<evidence type="ECO:0000256" key="7">
    <source>
        <dbReference type="ARBA" id="ARBA00022884"/>
    </source>
</evidence>
<dbReference type="Gene3D" id="3.30.750.80">
    <property type="entry name" value="RNA methyltransferase domain (HRMD) like"/>
    <property type="match status" value="1"/>
</dbReference>
<dbReference type="InterPro" id="IPR036974">
    <property type="entry name" value="PUA_sf"/>
</dbReference>
<reference evidence="11" key="1">
    <citation type="journal article" date="2018" name="Front. Microbiol.">
        <title>Genome-Based Analysis Reveals the Taxonomy and Diversity of the Family Idiomarinaceae.</title>
        <authorList>
            <person name="Liu Y."/>
            <person name="Lai Q."/>
            <person name="Shao Z."/>
        </authorList>
    </citation>
    <scope>NUCLEOTIDE SEQUENCE [LARGE SCALE GENOMIC DNA]</scope>
    <source>
        <strain evidence="11">GBPy7</strain>
    </source>
</reference>
<accession>A0A432W0F6</accession>
<dbReference type="PANTHER" id="PTHR42873:SF1">
    <property type="entry name" value="S-ADENOSYLMETHIONINE-DEPENDENT METHYLTRANSFERASE DOMAIN-CONTAINING PROTEIN"/>
    <property type="match status" value="1"/>
</dbReference>
<dbReference type="SMART" id="SM00359">
    <property type="entry name" value="PUA"/>
    <property type="match status" value="1"/>
</dbReference>
<keyword evidence="2" id="KW-0963">Cytoplasm</keyword>
<dbReference type="InterPro" id="IPR019614">
    <property type="entry name" value="SAM-dep_methyl-trfase"/>
</dbReference>
<keyword evidence="4 10" id="KW-0489">Methyltransferase</keyword>
<comment type="subcellular location">
    <subcellularLocation>
        <location evidence="1">Cytoplasm</location>
    </subcellularLocation>
</comment>
<keyword evidence="5 10" id="KW-0808">Transferase</keyword>
<evidence type="ECO:0000313" key="11">
    <source>
        <dbReference type="Proteomes" id="UP000288395"/>
    </source>
</evidence>
<dbReference type="GO" id="GO:0032259">
    <property type="term" value="P:methylation"/>
    <property type="evidence" value="ECO:0007669"/>
    <property type="project" value="UniProtKB-KW"/>
</dbReference>
<proteinExistence type="inferred from homology"/>
<evidence type="ECO:0000256" key="2">
    <source>
        <dbReference type="ARBA" id="ARBA00022490"/>
    </source>
</evidence>
<dbReference type="PROSITE" id="PS50890">
    <property type="entry name" value="PUA"/>
    <property type="match status" value="1"/>
</dbReference>
<dbReference type="CDD" id="cd02440">
    <property type="entry name" value="AdoMet_MTases"/>
    <property type="match status" value="1"/>
</dbReference>
<name>A0A432W0F6_9GAMM</name>
<dbReference type="Pfam" id="PF10672">
    <property type="entry name" value="Methyltrans_SAM"/>
    <property type="match status" value="1"/>
</dbReference>
<dbReference type="GO" id="GO:0006364">
    <property type="term" value="P:rRNA processing"/>
    <property type="evidence" value="ECO:0007669"/>
    <property type="project" value="UniProtKB-KW"/>
</dbReference>
<dbReference type="Pfam" id="PF17785">
    <property type="entry name" value="PUA_3"/>
    <property type="match status" value="1"/>
</dbReference>
<sequence>MAEQIIIKSGREKSLRRRHPWVFSGAIHKIKGKPELGATINVVSDKGEFLGVAAYSPHSQIRARIWSFSEGTEINKAFFRKRIIAAQALRETLVAPVTNAYRIIAGESDGLPGVTIDRYADVLVLQLLSAGASFHQETITAVLHELYPECRIYERSDVDVRQKEGLKLVTGARHGEAPKEPIVIEENGLKLNVDVIGGHKTGYYLDQRDARAAIRPYVKDKTVLNCFAYTGGFGLYAAAAGAKEVVNVDMSQAALDTSAANLALNGLSASNVKHIKADVFTQLRTYAENGQRFDVIVLDPPKFVDSKASLNRACRGYKDINRIAAKLLNPGGILFTFSCSGLLSSELFQKVVADACLDANRDLQIIARTSQAPDHPVHIHYPEGWYLKGLILRAMD</sequence>
<dbReference type="RefSeq" id="WP_126766062.1">
    <property type="nucleotide sequence ID" value="NZ_PIPJ01000002.1"/>
</dbReference>
<keyword evidence="7" id="KW-0694">RNA-binding</keyword>
<evidence type="ECO:0000313" key="10">
    <source>
        <dbReference type="EMBL" id="RUO22472.1"/>
    </source>
</evidence>
<dbReference type="SUPFAM" id="SSF88697">
    <property type="entry name" value="PUA domain-like"/>
    <property type="match status" value="1"/>
</dbReference>
<dbReference type="GO" id="GO:0005737">
    <property type="term" value="C:cytoplasm"/>
    <property type="evidence" value="ECO:0007669"/>
    <property type="project" value="UniProtKB-SubCell"/>
</dbReference>
<evidence type="ECO:0000256" key="1">
    <source>
        <dbReference type="ARBA" id="ARBA00004496"/>
    </source>
</evidence>
<dbReference type="EMBL" id="PIPJ01000002">
    <property type="protein sequence ID" value="RUO22472.1"/>
    <property type="molecule type" value="Genomic_DNA"/>
</dbReference>
<dbReference type="InterPro" id="IPR015947">
    <property type="entry name" value="PUA-like_sf"/>
</dbReference>
<dbReference type="Gene3D" id="2.30.130.10">
    <property type="entry name" value="PUA domain"/>
    <property type="match status" value="1"/>
</dbReference>
<organism evidence="10 11">
    <name type="scientific">Aliidiomarina iranensis</name>
    <dbReference type="NCBI Taxonomy" id="1434071"/>
    <lineage>
        <taxon>Bacteria</taxon>
        <taxon>Pseudomonadati</taxon>
        <taxon>Pseudomonadota</taxon>
        <taxon>Gammaproteobacteria</taxon>
        <taxon>Alteromonadales</taxon>
        <taxon>Idiomarinaceae</taxon>
        <taxon>Aliidiomarina</taxon>
    </lineage>
</organism>
<evidence type="ECO:0000256" key="8">
    <source>
        <dbReference type="ARBA" id="ARBA00038091"/>
    </source>
</evidence>
<dbReference type="CDD" id="cd21153">
    <property type="entry name" value="PUA_RlmI"/>
    <property type="match status" value="1"/>
</dbReference>
<dbReference type="Proteomes" id="UP000288395">
    <property type="component" value="Unassembled WGS sequence"/>
</dbReference>
<dbReference type="AlphaFoldDB" id="A0A432W0F6"/>
<dbReference type="CDD" id="cd11572">
    <property type="entry name" value="RlmI_M_like"/>
    <property type="match status" value="1"/>
</dbReference>
<dbReference type="PANTHER" id="PTHR42873">
    <property type="entry name" value="RIBOSOMAL RNA LARGE SUBUNIT METHYLTRANSFERASE"/>
    <property type="match status" value="1"/>
</dbReference>
<evidence type="ECO:0000259" key="9">
    <source>
        <dbReference type="SMART" id="SM00359"/>
    </source>
</evidence>
<dbReference type="Gene3D" id="3.40.50.150">
    <property type="entry name" value="Vaccinia Virus protein VP39"/>
    <property type="match status" value="1"/>
</dbReference>
<feature type="domain" description="PUA" evidence="9">
    <location>
        <begin position="3"/>
        <end position="88"/>
    </location>
</feature>
<comment type="caution">
    <text evidence="10">The sequence shown here is derived from an EMBL/GenBank/DDBJ whole genome shotgun (WGS) entry which is preliminary data.</text>
</comment>
<dbReference type="OrthoDB" id="9805492at2"/>
<evidence type="ECO:0000256" key="4">
    <source>
        <dbReference type="ARBA" id="ARBA00022603"/>
    </source>
</evidence>
<protein>
    <submittedName>
        <fullName evidence="10">23S rRNA (Cytosine(1962)-C(5))-methyltransferase RlmI</fullName>
    </submittedName>
</protein>